<dbReference type="OrthoDB" id="5870696at2"/>
<dbReference type="EMBL" id="WKMO01000002">
    <property type="protein sequence ID" value="MSB72236.1"/>
    <property type="molecule type" value="Genomic_DNA"/>
</dbReference>
<dbReference type="CDD" id="cd01398">
    <property type="entry name" value="RPI_A"/>
    <property type="match status" value="1"/>
</dbReference>
<gene>
    <name evidence="3" type="primary">rpiA</name>
    <name evidence="5" type="ORF">DW782_06940</name>
    <name evidence="3" type="ORF">ERS852429_02159</name>
    <name evidence="4" type="ORF">GKD70_02810</name>
</gene>
<dbReference type="Proteomes" id="UP000095591">
    <property type="component" value="Unassembled WGS sequence"/>
</dbReference>
<reference evidence="3 6" key="1">
    <citation type="submission" date="2015-09" db="EMBL/GenBank/DDBJ databases">
        <authorList>
            <consortium name="Pathogen Informatics"/>
        </authorList>
    </citation>
    <scope>NUCLEOTIDE SEQUENCE [LARGE SCALE GENOMIC DNA]</scope>
    <source>
        <strain evidence="3 6">2789STDY5608872</strain>
    </source>
</reference>
<dbReference type="GO" id="GO:0004751">
    <property type="term" value="F:ribose-5-phosphate isomerase activity"/>
    <property type="evidence" value="ECO:0007669"/>
    <property type="project" value="UniProtKB-UniRule"/>
</dbReference>
<reference evidence="5 7" key="2">
    <citation type="submission" date="2018-08" db="EMBL/GenBank/DDBJ databases">
        <title>A genome reference for cultivated species of the human gut microbiota.</title>
        <authorList>
            <person name="Zou Y."/>
            <person name="Xue W."/>
            <person name="Luo G."/>
        </authorList>
    </citation>
    <scope>NUCLEOTIDE SEQUENCE [LARGE SCALE GENOMIC DNA]</scope>
    <source>
        <strain evidence="5 7">AM30-4</strain>
    </source>
</reference>
<keyword evidence="1 3" id="KW-0413">Isomerase</keyword>
<dbReference type="PANTHER" id="PTHR11934">
    <property type="entry name" value="RIBOSE-5-PHOSPHATE ISOMERASE"/>
    <property type="match status" value="1"/>
</dbReference>
<dbReference type="Proteomes" id="UP000284660">
    <property type="component" value="Unassembled WGS sequence"/>
</dbReference>
<dbReference type="Proteomes" id="UP000441609">
    <property type="component" value="Unassembled WGS sequence"/>
</dbReference>
<dbReference type="RefSeq" id="WP_005854359.1">
    <property type="nucleotide sequence ID" value="NZ_BQOC01000001.1"/>
</dbReference>
<dbReference type="GO" id="GO:0009052">
    <property type="term" value="P:pentose-phosphate shunt, non-oxidative branch"/>
    <property type="evidence" value="ECO:0007669"/>
    <property type="project" value="InterPro"/>
</dbReference>
<evidence type="ECO:0000256" key="2">
    <source>
        <dbReference type="NCBIfam" id="TIGR00021"/>
    </source>
</evidence>
<evidence type="ECO:0000313" key="7">
    <source>
        <dbReference type="Proteomes" id="UP000284660"/>
    </source>
</evidence>
<evidence type="ECO:0000313" key="4">
    <source>
        <dbReference type="EMBL" id="MSB72236.1"/>
    </source>
</evidence>
<dbReference type="GO" id="GO:0006014">
    <property type="term" value="P:D-ribose metabolic process"/>
    <property type="evidence" value="ECO:0007669"/>
    <property type="project" value="TreeGrafter"/>
</dbReference>
<protein>
    <recommendedName>
        <fullName evidence="2">Ribose 5-phosphate isomerase A</fullName>
        <ecNumber evidence="2">5.3.1.6</ecNumber>
    </recommendedName>
</protein>
<dbReference type="Gene3D" id="3.30.70.260">
    <property type="match status" value="1"/>
</dbReference>
<evidence type="ECO:0000313" key="6">
    <source>
        <dbReference type="Proteomes" id="UP000095591"/>
    </source>
</evidence>
<dbReference type="InterPro" id="IPR037171">
    <property type="entry name" value="NagB/RpiA_transferase-like"/>
</dbReference>
<accession>A0A173UHG8</accession>
<dbReference type="GO" id="GO:0005829">
    <property type="term" value="C:cytosol"/>
    <property type="evidence" value="ECO:0007669"/>
    <property type="project" value="TreeGrafter"/>
</dbReference>
<evidence type="ECO:0000256" key="1">
    <source>
        <dbReference type="ARBA" id="ARBA00023235"/>
    </source>
</evidence>
<evidence type="ECO:0000313" key="5">
    <source>
        <dbReference type="EMBL" id="RHD76482.1"/>
    </source>
</evidence>
<dbReference type="EMBL" id="QSJN01000003">
    <property type="protein sequence ID" value="RHD76482.1"/>
    <property type="molecule type" value="Genomic_DNA"/>
</dbReference>
<dbReference type="Pfam" id="PF06026">
    <property type="entry name" value="Rib_5-P_isom_A"/>
    <property type="match status" value="1"/>
</dbReference>
<dbReference type="Gene3D" id="3.40.50.1360">
    <property type="match status" value="1"/>
</dbReference>
<evidence type="ECO:0000313" key="8">
    <source>
        <dbReference type="Proteomes" id="UP000441609"/>
    </source>
</evidence>
<dbReference type="InterPro" id="IPR004788">
    <property type="entry name" value="Ribose5P_isomerase_type_A"/>
</dbReference>
<evidence type="ECO:0000313" key="3">
    <source>
        <dbReference type="EMBL" id="CUN14299.1"/>
    </source>
</evidence>
<name>A0A173UHG8_PARDI</name>
<proteinExistence type="predicted"/>
<dbReference type="SUPFAM" id="SSF100950">
    <property type="entry name" value="NagB/RpiA/CoA transferase-like"/>
    <property type="match status" value="1"/>
</dbReference>
<organism evidence="3 6">
    <name type="scientific">Parabacteroides distasonis</name>
    <dbReference type="NCBI Taxonomy" id="823"/>
    <lineage>
        <taxon>Bacteria</taxon>
        <taxon>Pseudomonadati</taxon>
        <taxon>Bacteroidota</taxon>
        <taxon>Bacteroidia</taxon>
        <taxon>Bacteroidales</taxon>
        <taxon>Tannerellaceae</taxon>
        <taxon>Parabacteroides</taxon>
    </lineage>
</organism>
<sequence length="234" mass="26130">MKWDHSLIDTLEWGNQISHKEDKIKIADLIASKVENGQVIGVGSGSTSYLALTRIAERIRTERLSILAIPTSLEIRMTCAQLGIPVTSLFSHKPDWTFDGADEVDSHFNLIKGRGGAMFKEKLLISSSPQTYILVDPSKKVERLGAKFPIPVEIFPEALTHVEDRLHRLNPREIKLRMGQGKDGPIITENGNMILDVWMDYIPENTESTLKSITGVLESGLFMNYKVEVLGLTS</sequence>
<dbReference type="NCBIfam" id="TIGR00021">
    <property type="entry name" value="rpiA"/>
    <property type="match status" value="1"/>
</dbReference>
<dbReference type="SUPFAM" id="SSF75445">
    <property type="entry name" value="D-ribose-5-phosphate isomerase (RpiA), lid domain"/>
    <property type="match status" value="1"/>
</dbReference>
<dbReference type="PANTHER" id="PTHR11934:SF0">
    <property type="entry name" value="RIBOSE-5-PHOSPHATE ISOMERASE"/>
    <property type="match status" value="1"/>
</dbReference>
<dbReference type="EC" id="5.3.1.6" evidence="2"/>
<dbReference type="AlphaFoldDB" id="A0A173UHG8"/>
<reference evidence="4 8" key="3">
    <citation type="journal article" date="2019" name="Nat. Med.">
        <title>A library of human gut bacterial isolates paired with longitudinal multiomics data enables mechanistic microbiome research.</title>
        <authorList>
            <person name="Poyet M."/>
            <person name="Groussin M."/>
            <person name="Gibbons S.M."/>
            <person name="Avila-Pacheco J."/>
            <person name="Jiang X."/>
            <person name="Kearney S.M."/>
            <person name="Perrotta A.R."/>
            <person name="Berdy B."/>
            <person name="Zhao S."/>
            <person name="Lieberman T.D."/>
            <person name="Swanson P.K."/>
            <person name="Smith M."/>
            <person name="Roesemann S."/>
            <person name="Alexander J.E."/>
            <person name="Rich S.A."/>
            <person name="Livny J."/>
            <person name="Vlamakis H."/>
            <person name="Clish C."/>
            <person name="Bullock K."/>
            <person name="Deik A."/>
            <person name="Scott J."/>
            <person name="Pierce K.A."/>
            <person name="Xavier R.J."/>
            <person name="Alm E.J."/>
        </authorList>
    </citation>
    <scope>NUCLEOTIDE SEQUENCE [LARGE SCALE GENOMIC DNA]</scope>
    <source>
        <strain evidence="4 8">BIOML-A20</strain>
    </source>
</reference>
<dbReference type="EMBL" id="CYXP01000004">
    <property type="protein sequence ID" value="CUN14299.1"/>
    <property type="molecule type" value="Genomic_DNA"/>
</dbReference>